<gene>
    <name evidence="2" type="ORF">EDL96_04960</name>
</gene>
<sequence length="142" mass="15209">MIPEPTPQATGEELPVKNVRASVVAWILIDVLLVCVFAAVGRASHGESAWGFLDTAWPFLAATAVGWFLIAVAGRPGVSILSGLMLWLVTVAGGMTLRAVTGEGVAMSFVFVAATVLLIFLVGWRVIAWLILRRRQPGRPQD</sequence>
<dbReference type="OrthoDB" id="3698172at2"/>
<feature type="transmembrane region" description="Helical" evidence="1">
    <location>
        <begin position="80"/>
        <end position="100"/>
    </location>
</feature>
<proteinExistence type="predicted"/>
<dbReference type="EMBL" id="RKMF01000005">
    <property type="protein sequence ID" value="ROZ63710.1"/>
    <property type="molecule type" value="Genomic_DNA"/>
</dbReference>
<dbReference type="Pfam" id="PF11255">
    <property type="entry name" value="DUF3054"/>
    <property type="match status" value="1"/>
</dbReference>
<dbReference type="Proteomes" id="UP000270616">
    <property type="component" value="Unassembled WGS sequence"/>
</dbReference>
<reference evidence="2 3" key="1">
    <citation type="submission" date="2018-10" db="EMBL/GenBank/DDBJ databases">
        <title>Kocuria sp. M5W7-7, whole genome shotgun sequence.</title>
        <authorList>
            <person name="Tuo L."/>
        </authorList>
    </citation>
    <scope>NUCLEOTIDE SEQUENCE [LARGE SCALE GENOMIC DNA]</scope>
    <source>
        <strain evidence="2 3">M5W7-7</strain>
    </source>
</reference>
<feature type="transmembrane region" description="Helical" evidence="1">
    <location>
        <begin position="23"/>
        <end position="43"/>
    </location>
</feature>
<keyword evidence="1" id="KW-0812">Transmembrane</keyword>
<keyword evidence="1" id="KW-0472">Membrane</keyword>
<accession>A0A3N4A4X1</accession>
<name>A0A3N4A4X1_9MICC</name>
<evidence type="ECO:0000313" key="2">
    <source>
        <dbReference type="EMBL" id="ROZ63710.1"/>
    </source>
</evidence>
<feature type="transmembrane region" description="Helical" evidence="1">
    <location>
        <begin position="106"/>
        <end position="132"/>
    </location>
</feature>
<organism evidence="2 3">
    <name type="scientific">Kocuria soli</name>
    <dbReference type="NCBI Taxonomy" id="2485125"/>
    <lineage>
        <taxon>Bacteria</taxon>
        <taxon>Bacillati</taxon>
        <taxon>Actinomycetota</taxon>
        <taxon>Actinomycetes</taxon>
        <taxon>Micrococcales</taxon>
        <taxon>Micrococcaceae</taxon>
        <taxon>Kocuria</taxon>
    </lineage>
</organism>
<keyword evidence="1" id="KW-1133">Transmembrane helix</keyword>
<dbReference type="AlphaFoldDB" id="A0A3N4A4X1"/>
<evidence type="ECO:0000313" key="3">
    <source>
        <dbReference type="Proteomes" id="UP000270616"/>
    </source>
</evidence>
<dbReference type="InterPro" id="IPR021414">
    <property type="entry name" value="DUF3054"/>
</dbReference>
<feature type="transmembrane region" description="Helical" evidence="1">
    <location>
        <begin position="55"/>
        <end position="73"/>
    </location>
</feature>
<comment type="caution">
    <text evidence="2">The sequence shown here is derived from an EMBL/GenBank/DDBJ whole genome shotgun (WGS) entry which is preliminary data.</text>
</comment>
<evidence type="ECO:0000256" key="1">
    <source>
        <dbReference type="SAM" id="Phobius"/>
    </source>
</evidence>
<keyword evidence="3" id="KW-1185">Reference proteome</keyword>
<protein>
    <submittedName>
        <fullName evidence="2">DUF3054 domain-containing protein</fullName>
    </submittedName>
</protein>